<dbReference type="RefSeq" id="WP_075377776.1">
    <property type="nucleotide sequence ID" value="NZ_CP066060.1"/>
</dbReference>
<sequence>MSIIPIRLRRLSAPTSALLAALALAAAGPAVAAPASNTAGQSTTSLRNTSTVSAQSLAQMVAGPKATVSNASVSGKDVQIGTVKGLPGDGNAITEGVALSTGSLIDPDPTADSDTDITRSAVLGPNDALDTTGDFGVVEDPAGLAKVAGTDVYDEAVLEFDVTATSSNIVLYYSLGSEEYAGATEGTPASWQSRGYKDPLSIQVNGTECAHVPGTQTAVSAASINESSNAAYYTANVSGHTPGQIPVEFNGYTSALPCQASVTPGQKVHVRVAIADAQDGQLDSTVLLRTQGLGFTDKPITDPCTAKTGTCDIPSNGKGSNGNGSNGSNNGKDSATPPGQGKPGVTDYSAASPTANPKKTVAGLPLTGTQALFLGGIALLLLAGGGVALMLRRRRLTGSEAG</sequence>
<reference evidence="4 5" key="1">
    <citation type="submission" date="2019-06" db="EMBL/GenBank/DDBJ databases">
        <title>Draft genome sequence of Actinomyces oris CCUG 34288T.</title>
        <authorList>
            <person name="Salva-Serra F."/>
            <person name="Cardew S."/>
            <person name="Moore E."/>
        </authorList>
    </citation>
    <scope>NUCLEOTIDE SEQUENCE [LARGE SCALE GENOMIC DNA]</scope>
    <source>
        <strain evidence="4 5">CCUG 34288</strain>
    </source>
</reference>
<dbReference type="Proteomes" id="UP000317942">
    <property type="component" value="Unassembled WGS sequence"/>
</dbReference>
<dbReference type="EMBL" id="VICC01000008">
    <property type="protein sequence ID" value="TQD59342.1"/>
    <property type="molecule type" value="Genomic_DNA"/>
</dbReference>
<evidence type="ECO:0000313" key="5">
    <source>
        <dbReference type="Proteomes" id="UP000317942"/>
    </source>
</evidence>
<proteinExistence type="predicted"/>
<dbReference type="NCBIfam" id="NF038133">
    <property type="entry name" value="choice_anch_L"/>
    <property type="match status" value="1"/>
</dbReference>
<keyword evidence="2" id="KW-1133">Transmembrane helix</keyword>
<dbReference type="AlphaFoldDB" id="A0A1Q8WZB6"/>
<feature type="chain" id="PRO_5043377368" evidence="3">
    <location>
        <begin position="33"/>
        <end position="402"/>
    </location>
</feature>
<name>A0A1Q8WZB6_9ACTO</name>
<feature type="transmembrane region" description="Helical" evidence="2">
    <location>
        <begin position="371"/>
        <end position="391"/>
    </location>
</feature>
<gene>
    <name evidence="4" type="ORF">FK267_12265</name>
</gene>
<evidence type="ECO:0000256" key="2">
    <source>
        <dbReference type="SAM" id="Phobius"/>
    </source>
</evidence>
<evidence type="ECO:0000313" key="4">
    <source>
        <dbReference type="EMBL" id="TQD59342.1"/>
    </source>
</evidence>
<keyword evidence="3" id="KW-0732">Signal</keyword>
<protein>
    <submittedName>
        <fullName evidence="4">Peptidase</fullName>
    </submittedName>
</protein>
<evidence type="ECO:0000256" key="3">
    <source>
        <dbReference type="SAM" id="SignalP"/>
    </source>
</evidence>
<dbReference type="OrthoDB" id="6305173at2"/>
<feature type="region of interest" description="Disordered" evidence="1">
    <location>
        <begin position="304"/>
        <end position="357"/>
    </location>
</feature>
<dbReference type="InterPro" id="IPR049804">
    <property type="entry name" value="Choice_anch_L"/>
</dbReference>
<evidence type="ECO:0000256" key="1">
    <source>
        <dbReference type="SAM" id="MobiDB-lite"/>
    </source>
</evidence>
<keyword evidence="2" id="KW-0812">Transmembrane</keyword>
<keyword evidence="2" id="KW-0472">Membrane</keyword>
<organism evidence="4 5">
    <name type="scientific">Actinomyces oris</name>
    <dbReference type="NCBI Taxonomy" id="544580"/>
    <lineage>
        <taxon>Bacteria</taxon>
        <taxon>Bacillati</taxon>
        <taxon>Actinomycetota</taxon>
        <taxon>Actinomycetes</taxon>
        <taxon>Actinomycetales</taxon>
        <taxon>Actinomycetaceae</taxon>
        <taxon>Actinomyces</taxon>
    </lineage>
</organism>
<accession>A0A1Q8WZB6</accession>
<feature type="signal peptide" evidence="3">
    <location>
        <begin position="1"/>
        <end position="32"/>
    </location>
</feature>
<comment type="caution">
    <text evidence="4">The sequence shown here is derived from an EMBL/GenBank/DDBJ whole genome shotgun (WGS) entry which is preliminary data.</text>
</comment>
<dbReference type="GeneID" id="64213181"/>